<accession>A0ABD5IXW8</accession>
<evidence type="ECO:0000313" key="3">
    <source>
        <dbReference type="Proteomes" id="UP001339962"/>
    </source>
</evidence>
<organism evidence="2 3">
    <name type="scientific">Anoxybacteroides rupiense</name>
    <dbReference type="NCBI Taxonomy" id="311460"/>
    <lineage>
        <taxon>Bacteria</taxon>
        <taxon>Bacillati</taxon>
        <taxon>Bacillota</taxon>
        <taxon>Bacilli</taxon>
        <taxon>Bacillales</taxon>
        <taxon>Anoxybacillaceae</taxon>
        <taxon>Anoxybacteroides</taxon>
    </lineage>
</organism>
<comment type="caution">
    <text evidence="2">The sequence shown here is derived from an EMBL/GenBank/DDBJ whole genome shotgun (WGS) entry which is preliminary data.</text>
</comment>
<dbReference type="Proteomes" id="UP001339962">
    <property type="component" value="Unassembled WGS sequence"/>
</dbReference>
<name>A0ABD5IXW8_9BACL</name>
<feature type="coiled-coil region" evidence="1">
    <location>
        <begin position="28"/>
        <end position="55"/>
    </location>
</feature>
<reference evidence="2 3" key="1">
    <citation type="submission" date="2023-03" db="EMBL/GenBank/DDBJ databases">
        <title>Bacillus Genome Sequencing.</title>
        <authorList>
            <person name="Dunlap C."/>
        </authorList>
    </citation>
    <scope>NUCLEOTIDE SEQUENCE [LARGE SCALE GENOMIC DNA]</scope>
    <source>
        <strain evidence="2 3">NRS-38</strain>
    </source>
</reference>
<sequence length="61" mass="6977">MTCDKCNGTGKLYTKVAIGACLVTACDCEHAEQARQKFEQEMADFRQRLHEAKERLKREVS</sequence>
<protein>
    <recommendedName>
        <fullName evidence="4">Molecular chaperone DnaJ</fullName>
    </recommendedName>
</protein>
<keyword evidence="1" id="KW-0175">Coiled coil</keyword>
<dbReference type="AlphaFoldDB" id="A0ABD5IXW8"/>
<evidence type="ECO:0000256" key="1">
    <source>
        <dbReference type="SAM" id="Coils"/>
    </source>
</evidence>
<gene>
    <name evidence="2" type="ORF">P9850_12720</name>
</gene>
<dbReference type="RefSeq" id="WP_328218923.1">
    <property type="nucleotide sequence ID" value="NZ_JARTLI010000029.1"/>
</dbReference>
<proteinExistence type="predicted"/>
<dbReference type="EMBL" id="JARTLI010000029">
    <property type="protein sequence ID" value="MED5052678.1"/>
    <property type="molecule type" value="Genomic_DNA"/>
</dbReference>
<evidence type="ECO:0000313" key="2">
    <source>
        <dbReference type="EMBL" id="MED5052678.1"/>
    </source>
</evidence>
<evidence type="ECO:0008006" key="4">
    <source>
        <dbReference type="Google" id="ProtNLM"/>
    </source>
</evidence>
<dbReference type="PROSITE" id="PS51257">
    <property type="entry name" value="PROKAR_LIPOPROTEIN"/>
    <property type="match status" value="1"/>
</dbReference>